<keyword evidence="8" id="KW-1185">Reference proteome</keyword>
<feature type="non-terminal residue" evidence="7">
    <location>
        <position position="1"/>
    </location>
</feature>
<evidence type="ECO:0000256" key="2">
    <source>
        <dbReference type="ARBA" id="ARBA00022525"/>
    </source>
</evidence>
<evidence type="ECO:0000256" key="1">
    <source>
        <dbReference type="ARBA" id="ARBA00004613"/>
    </source>
</evidence>
<feature type="domain" description="VWFA" evidence="6">
    <location>
        <begin position="7"/>
        <end position="179"/>
    </location>
</feature>
<evidence type="ECO:0000256" key="3">
    <source>
        <dbReference type="ARBA" id="ARBA00022729"/>
    </source>
</evidence>
<dbReference type="Proteomes" id="UP000001593">
    <property type="component" value="Unassembled WGS sequence"/>
</dbReference>
<name>A7SV23_NEMVE</name>
<gene>
    <name evidence="7" type="ORF">NEMVEDRAFT_v1g133516</name>
</gene>
<keyword evidence="2" id="KW-0964">Secreted</keyword>
<evidence type="ECO:0000259" key="6">
    <source>
        <dbReference type="PROSITE" id="PS50234"/>
    </source>
</evidence>
<dbReference type="SUPFAM" id="SSF53300">
    <property type="entry name" value="vWA-like"/>
    <property type="match status" value="1"/>
</dbReference>
<dbReference type="FunFam" id="3.40.50.410:FF:000004">
    <property type="entry name" value="collagen alpha-6(VI) chain"/>
    <property type="match status" value="1"/>
</dbReference>
<keyword evidence="4" id="KW-0677">Repeat</keyword>
<dbReference type="EMBL" id="DS469824">
    <property type="protein sequence ID" value="EDO32432.1"/>
    <property type="molecule type" value="Genomic_DNA"/>
</dbReference>
<keyword evidence="5" id="KW-0325">Glycoprotein</keyword>
<comment type="subcellular location">
    <subcellularLocation>
        <location evidence="1">Secreted</location>
    </subcellularLocation>
</comment>
<dbReference type="PhylomeDB" id="A7SV23"/>
<accession>A7SV23</accession>
<dbReference type="InterPro" id="IPR036465">
    <property type="entry name" value="vWFA_dom_sf"/>
</dbReference>
<dbReference type="PANTHER" id="PTHR24020">
    <property type="entry name" value="COLLAGEN ALPHA"/>
    <property type="match status" value="1"/>
</dbReference>
<dbReference type="Gene3D" id="3.40.50.410">
    <property type="entry name" value="von Willebrand factor, type A domain"/>
    <property type="match status" value="1"/>
</dbReference>
<sequence length="180" mass="19833">CTTKKLNLAFVVDGSGSINNARFGRFREFVKKMAESFPVSATNTQVATVVYSEEPELIFNFGKYNDINEIKTAVDNMPYHGKTTHTGKALKFTLEEVFKKARKNVKNVLIALTDGHASDLVKKPAQAVRDYGIEVFAVGVGSPDIAELEEIATDPDKDHVFNVDFDEVSNITGGLENQIC</sequence>
<feature type="non-terminal residue" evidence="7">
    <location>
        <position position="180"/>
    </location>
</feature>
<dbReference type="HOGENOM" id="CLU_008905_4_1_1"/>
<dbReference type="InParanoid" id="A7SV23"/>
<dbReference type="PRINTS" id="PR00453">
    <property type="entry name" value="VWFADOMAIN"/>
</dbReference>
<protein>
    <recommendedName>
        <fullName evidence="6">VWFA domain-containing protein</fullName>
    </recommendedName>
</protein>
<dbReference type="InterPro" id="IPR050525">
    <property type="entry name" value="ECM_Assembly_Org"/>
</dbReference>
<dbReference type="PANTHER" id="PTHR24020:SF20">
    <property type="entry name" value="PH DOMAIN-CONTAINING PROTEIN"/>
    <property type="match status" value="1"/>
</dbReference>
<dbReference type="Pfam" id="PF00092">
    <property type="entry name" value="VWA"/>
    <property type="match status" value="1"/>
</dbReference>
<dbReference type="eggNOG" id="KOG3544">
    <property type="taxonomic scope" value="Eukaryota"/>
</dbReference>
<proteinExistence type="predicted"/>
<evidence type="ECO:0000313" key="8">
    <source>
        <dbReference type="Proteomes" id="UP000001593"/>
    </source>
</evidence>
<keyword evidence="3" id="KW-0732">Signal</keyword>
<dbReference type="SMART" id="SM00327">
    <property type="entry name" value="VWA"/>
    <property type="match status" value="1"/>
</dbReference>
<dbReference type="OrthoDB" id="5983596at2759"/>
<dbReference type="GO" id="GO:0005576">
    <property type="term" value="C:extracellular region"/>
    <property type="evidence" value="ECO:0007669"/>
    <property type="project" value="UniProtKB-SubCell"/>
</dbReference>
<evidence type="ECO:0000256" key="4">
    <source>
        <dbReference type="ARBA" id="ARBA00022737"/>
    </source>
</evidence>
<dbReference type="CDD" id="cd01472">
    <property type="entry name" value="vWA_collagen"/>
    <property type="match status" value="1"/>
</dbReference>
<dbReference type="KEGG" id="nve:5503456"/>
<evidence type="ECO:0000256" key="5">
    <source>
        <dbReference type="ARBA" id="ARBA00023180"/>
    </source>
</evidence>
<dbReference type="InterPro" id="IPR002035">
    <property type="entry name" value="VWF_A"/>
</dbReference>
<reference evidence="7 8" key="1">
    <citation type="journal article" date="2007" name="Science">
        <title>Sea anemone genome reveals ancestral eumetazoan gene repertoire and genomic organization.</title>
        <authorList>
            <person name="Putnam N.H."/>
            <person name="Srivastava M."/>
            <person name="Hellsten U."/>
            <person name="Dirks B."/>
            <person name="Chapman J."/>
            <person name="Salamov A."/>
            <person name="Terry A."/>
            <person name="Shapiro H."/>
            <person name="Lindquist E."/>
            <person name="Kapitonov V.V."/>
            <person name="Jurka J."/>
            <person name="Genikhovich G."/>
            <person name="Grigoriev I.V."/>
            <person name="Lucas S.M."/>
            <person name="Steele R.E."/>
            <person name="Finnerty J.R."/>
            <person name="Technau U."/>
            <person name="Martindale M.Q."/>
            <person name="Rokhsar D.S."/>
        </authorList>
    </citation>
    <scope>NUCLEOTIDE SEQUENCE [LARGE SCALE GENOMIC DNA]</scope>
    <source>
        <strain evidence="8">CH2 X CH6</strain>
    </source>
</reference>
<dbReference type="OMA" id="ECWISSE"/>
<dbReference type="AlphaFoldDB" id="A7SV23"/>
<organism evidence="7 8">
    <name type="scientific">Nematostella vectensis</name>
    <name type="common">Starlet sea anemone</name>
    <dbReference type="NCBI Taxonomy" id="45351"/>
    <lineage>
        <taxon>Eukaryota</taxon>
        <taxon>Metazoa</taxon>
        <taxon>Cnidaria</taxon>
        <taxon>Anthozoa</taxon>
        <taxon>Hexacorallia</taxon>
        <taxon>Actiniaria</taxon>
        <taxon>Edwardsiidae</taxon>
        <taxon>Nematostella</taxon>
    </lineage>
</organism>
<dbReference type="PROSITE" id="PS50234">
    <property type="entry name" value="VWFA"/>
    <property type="match status" value="1"/>
</dbReference>
<evidence type="ECO:0000313" key="7">
    <source>
        <dbReference type="EMBL" id="EDO32432.1"/>
    </source>
</evidence>